<evidence type="ECO:0000313" key="11">
    <source>
        <dbReference type="EMBL" id="PPL14975.1"/>
    </source>
</evidence>
<evidence type="ECO:0000256" key="2">
    <source>
        <dbReference type="ARBA" id="ARBA00008017"/>
    </source>
</evidence>
<evidence type="ECO:0000256" key="5">
    <source>
        <dbReference type="ARBA" id="ARBA00022989"/>
    </source>
</evidence>
<evidence type="ECO:0000256" key="6">
    <source>
        <dbReference type="ARBA" id="ARBA00023136"/>
    </source>
</evidence>
<keyword evidence="7" id="KW-0406">Ion transport</keyword>
<feature type="transmembrane region" description="Helical" evidence="7">
    <location>
        <begin position="169"/>
        <end position="191"/>
    </location>
</feature>
<name>A0A2P5TJ77_9GAMM</name>
<keyword evidence="6 7" id="KW-0472">Membrane</keyword>
<feature type="transmembrane region" description="Helical" evidence="7">
    <location>
        <begin position="132"/>
        <end position="157"/>
    </location>
</feature>
<evidence type="ECO:0000256" key="4">
    <source>
        <dbReference type="ARBA" id="ARBA00022692"/>
    </source>
</evidence>
<keyword evidence="7" id="KW-0813">Transport</keyword>
<feature type="signal peptide" evidence="9">
    <location>
        <begin position="1"/>
        <end position="24"/>
    </location>
</feature>
<dbReference type="InterPro" id="IPR049278">
    <property type="entry name" value="MS_channel_C"/>
</dbReference>
<comment type="subcellular location">
    <subcellularLocation>
        <location evidence="7">Cell inner membrane</location>
        <topology evidence="7">Multi-pass membrane protein</topology>
    </subcellularLocation>
    <subcellularLocation>
        <location evidence="1">Cell membrane</location>
        <topology evidence="1">Multi-pass membrane protein</topology>
    </subcellularLocation>
</comment>
<protein>
    <recommendedName>
        <fullName evidence="7">Small-conductance mechanosensitive channel</fullName>
    </recommendedName>
</protein>
<evidence type="ECO:0000256" key="1">
    <source>
        <dbReference type="ARBA" id="ARBA00004651"/>
    </source>
</evidence>
<evidence type="ECO:0000313" key="12">
    <source>
        <dbReference type="Proteomes" id="UP000242231"/>
    </source>
</evidence>
<feature type="transmembrane region" description="Helical" evidence="7">
    <location>
        <begin position="197"/>
        <end position="218"/>
    </location>
</feature>
<dbReference type="Proteomes" id="UP000242231">
    <property type="component" value="Unassembled WGS sequence"/>
</dbReference>
<keyword evidence="4 7" id="KW-0812">Transmembrane</keyword>
<dbReference type="Gene3D" id="3.30.70.100">
    <property type="match status" value="1"/>
</dbReference>
<dbReference type="InterPro" id="IPR006685">
    <property type="entry name" value="MscS_channel_2nd"/>
</dbReference>
<dbReference type="PROSITE" id="PS50914">
    <property type="entry name" value="BON"/>
    <property type="match status" value="1"/>
</dbReference>
<dbReference type="PROSITE" id="PS51257">
    <property type="entry name" value="PROKAR_LIPOPROTEIN"/>
    <property type="match status" value="1"/>
</dbReference>
<dbReference type="Gene3D" id="2.30.30.60">
    <property type="match status" value="1"/>
</dbReference>
<feature type="compositionally biased region" description="Polar residues" evidence="8">
    <location>
        <begin position="440"/>
        <end position="454"/>
    </location>
</feature>
<keyword evidence="5 7" id="KW-1133">Transmembrane helix</keyword>
<keyword evidence="12" id="KW-1185">Reference proteome</keyword>
<dbReference type="Gene3D" id="3.30.1340.30">
    <property type="match status" value="1"/>
</dbReference>
<feature type="region of interest" description="Disordered" evidence="8">
    <location>
        <begin position="396"/>
        <end position="454"/>
    </location>
</feature>
<dbReference type="GO" id="GO:0008381">
    <property type="term" value="F:mechanosensitive monoatomic ion channel activity"/>
    <property type="evidence" value="ECO:0007669"/>
    <property type="project" value="InterPro"/>
</dbReference>
<dbReference type="PANTHER" id="PTHR30221">
    <property type="entry name" value="SMALL-CONDUCTANCE MECHANOSENSITIVE CHANNEL"/>
    <property type="match status" value="1"/>
</dbReference>
<dbReference type="GO" id="GO:0005886">
    <property type="term" value="C:plasma membrane"/>
    <property type="evidence" value="ECO:0007669"/>
    <property type="project" value="UniProtKB-SubCell"/>
</dbReference>
<reference evidence="12" key="1">
    <citation type="submission" date="2016-11" db="EMBL/GenBank/DDBJ databases">
        <authorList>
            <person name="Sisinthy S."/>
            <person name="Ara S."/>
            <person name="Gundlapally S.R."/>
        </authorList>
    </citation>
    <scope>NUCLEOTIDE SEQUENCE [LARGE SCALE GENOMIC DNA]</scope>
    <source>
        <strain evidence="12">V1-41</strain>
    </source>
</reference>
<dbReference type="InterPro" id="IPR023408">
    <property type="entry name" value="MscS_beta-dom_sf"/>
</dbReference>
<dbReference type="Pfam" id="PF00924">
    <property type="entry name" value="MS_channel_2nd"/>
    <property type="match status" value="1"/>
</dbReference>
<dbReference type="InterPro" id="IPR010920">
    <property type="entry name" value="LSM_dom_sf"/>
</dbReference>
<dbReference type="SUPFAM" id="SSF50182">
    <property type="entry name" value="Sm-like ribonucleoproteins"/>
    <property type="match status" value="1"/>
</dbReference>
<comment type="function">
    <text evidence="7">Mechanosensitive channel that participates in the regulation of osmotic pressure changes within the cell, opening in response to stretch forces in the membrane lipid bilayer, without the need for other proteins. Contributes to normal resistance to hypoosmotic shock. Forms an ion channel of 1.0 nanosiemens conductance with a slight preference for anions.</text>
</comment>
<comment type="subunit">
    <text evidence="7">Homoheptamer.</text>
</comment>
<keyword evidence="7" id="KW-0997">Cell inner membrane</keyword>
<comment type="caution">
    <text evidence="11">The sequence shown here is derived from an EMBL/GenBank/DDBJ whole genome shotgun (WGS) entry which is preliminary data.</text>
</comment>
<evidence type="ECO:0000256" key="9">
    <source>
        <dbReference type="SAM" id="SignalP"/>
    </source>
</evidence>
<dbReference type="PANTHER" id="PTHR30221:SF1">
    <property type="entry name" value="SMALL-CONDUCTANCE MECHANOSENSITIVE CHANNEL"/>
    <property type="match status" value="1"/>
</dbReference>
<gene>
    <name evidence="11" type="ORF">UN63_14190</name>
</gene>
<dbReference type="InterPro" id="IPR011066">
    <property type="entry name" value="MscS_channel_C_sf"/>
</dbReference>
<feature type="chain" id="PRO_5015110022" description="Small-conductance mechanosensitive channel" evidence="9">
    <location>
        <begin position="25"/>
        <end position="454"/>
    </location>
</feature>
<keyword evidence="7" id="KW-0407">Ion channel</keyword>
<evidence type="ECO:0000256" key="8">
    <source>
        <dbReference type="SAM" id="MobiDB-lite"/>
    </source>
</evidence>
<evidence type="ECO:0000256" key="3">
    <source>
        <dbReference type="ARBA" id="ARBA00022475"/>
    </source>
</evidence>
<feature type="compositionally biased region" description="Polar residues" evidence="8">
    <location>
        <begin position="420"/>
        <end position="432"/>
    </location>
</feature>
<accession>A0A2P5TJ77</accession>
<dbReference type="InterPro" id="IPR007055">
    <property type="entry name" value="BON_dom"/>
</dbReference>
<sequence>MLLWMLRAAGFVILLFACTAPTLAQDVTPAAPRQPVTVVPEASDAKIASRLQRILKSTGWFDVAHVSVHDGVVFLDGTTGTQEHRAWAGTLAENMQGTVAVVNRIESGADVGSTFERAGEEFTSFYRQMLRVWPLVALAGLVILATWLTARLVALAVRLIFAGRIESPLLLSVVARAFAVPVFLLGIYFVLQFSGLTRLALTVLGGTGLIGVIIGFGLRDITENFLASILLSMRNPFHSDDLIDVAGHTGVVQNLNFRSTVLLTLDGNQVQIPNSTVYKSIIKNYSSIPSRRAEFTVGIGYDSSAAKTQTLIAKVLQEHPAVLDTPEPLVLVEELGPATVDLRVYYWFDSNTYSPNKINSALLRQTKNALLKAGIELPDSAREVIFPKGVPVVQMTNSTQVRRESENDAGRAPAADENSDTTPSEGNLSNETVEMREQQSKGNLPETQENLLKK</sequence>
<dbReference type="Pfam" id="PF04972">
    <property type="entry name" value="BON"/>
    <property type="match status" value="1"/>
</dbReference>
<comment type="caution">
    <text evidence="7">Lacks conserved residue(s) required for the propagation of feature annotation.</text>
</comment>
<dbReference type="InterPro" id="IPR045275">
    <property type="entry name" value="MscS_archaea/bacteria_type"/>
</dbReference>
<organism evidence="11 12">
    <name type="scientific">Oceanisphaera arctica</name>
    <dbReference type="NCBI Taxonomy" id="641510"/>
    <lineage>
        <taxon>Bacteria</taxon>
        <taxon>Pseudomonadati</taxon>
        <taxon>Pseudomonadota</taxon>
        <taxon>Gammaproteobacteria</taxon>
        <taxon>Aeromonadales</taxon>
        <taxon>Aeromonadaceae</taxon>
        <taxon>Oceanisphaera</taxon>
    </lineage>
</organism>
<dbReference type="Pfam" id="PF21082">
    <property type="entry name" value="MS_channel_3rd"/>
    <property type="match status" value="1"/>
</dbReference>
<dbReference type="EMBL" id="MPZM01000043">
    <property type="protein sequence ID" value="PPL14975.1"/>
    <property type="molecule type" value="Genomic_DNA"/>
</dbReference>
<keyword evidence="9" id="KW-0732">Signal</keyword>
<dbReference type="SUPFAM" id="SSF82689">
    <property type="entry name" value="Mechanosensitive channel protein MscS (YggB), C-terminal domain"/>
    <property type="match status" value="1"/>
</dbReference>
<comment type="similarity">
    <text evidence="2 7">Belongs to the MscS (TC 1.A.23) family.</text>
</comment>
<evidence type="ECO:0000259" key="10">
    <source>
        <dbReference type="PROSITE" id="PS50914"/>
    </source>
</evidence>
<dbReference type="Gene3D" id="1.10.287.1260">
    <property type="match status" value="1"/>
</dbReference>
<dbReference type="AlphaFoldDB" id="A0A2P5TJ77"/>
<keyword evidence="3" id="KW-1003">Cell membrane</keyword>
<evidence type="ECO:0000256" key="7">
    <source>
        <dbReference type="RuleBase" id="RU369025"/>
    </source>
</evidence>
<proteinExistence type="inferred from homology"/>
<feature type="domain" description="BON" evidence="10">
    <location>
        <begin position="43"/>
        <end position="109"/>
    </location>
</feature>